<keyword evidence="2" id="KW-1185">Reference proteome</keyword>
<protein>
    <submittedName>
        <fullName evidence="1">Uncharacterized protein</fullName>
    </submittedName>
</protein>
<comment type="caution">
    <text evidence="1">The sequence shown here is derived from an EMBL/GenBank/DDBJ whole genome shotgun (WGS) entry which is preliminary data.</text>
</comment>
<accession>A0A371GV82</accession>
<dbReference type="EMBL" id="QJKJ01004369">
    <property type="protein sequence ID" value="RDX94464.1"/>
    <property type="molecule type" value="Genomic_DNA"/>
</dbReference>
<evidence type="ECO:0000313" key="2">
    <source>
        <dbReference type="Proteomes" id="UP000257109"/>
    </source>
</evidence>
<gene>
    <name evidence="1" type="ORF">CR513_23160</name>
</gene>
<dbReference type="AlphaFoldDB" id="A0A371GV82"/>
<proteinExistence type="predicted"/>
<feature type="non-terminal residue" evidence="1">
    <location>
        <position position="1"/>
    </location>
</feature>
<dbReference type="Proteomes" id="UP000257109">
    <property type="component" value="Unassembled WGS sequence"/>
</dbReference>
<evidence type="ECO:0000313" key="1">
    <source>
        <dbReference type="EMBL" id="RDX94464.1"/>
    </source>
</evidence>
<reference evidence="1" key="1">
    <citation type="submission" date="2018-05" db="EMBL/GenBank/DDBJ databases">
        <title>Draft genome of Mucuna pruriens seed.</title>
        <authorList>
            <person name="Nnadi N.E."/>
            <person name="Vos R."/>
            <person name="Hasami M.H."/>
            <person name="Devisetty U.K."/>
            <person name="Aguiy J.C."/>
        </authorList>
    </citation>
    <scope>NUCLEOTIDE SEQUENCE [LARGE SCALE GENOMIC DNA]</scope>
    <source>
        <strain evidence="1">JCA_2017</strain>
    </source>
</reference>
<organism evidence="1 2">
    <name type="scientific">Mucuna pruriens</name>
    <name type="common">Velvet bean</name>
    <name type="synonym">Dolichos pruriens</name>
    <dbReference type="NCBI Taxonomy" id="157652"/>
    <lineage>
        <taxon>Eukaryota</taxon>
        <taxon>Viridiplantae</taxon>
        <taxon>Streptophyta</taxon>
        <taxon>Embryophyta</taxon>
        <taxon>Tracheophyta</taxon>
        <taxon>Spermatophyta</taxon>
        <taxon>Magnoliopsida</taxon>
        <taxon>eudicotyledons</taxon>
        <taxon>Gunneridae</taxon>
        <taxon>Pentapetalae</taxon>
        <taxon>rosids</taxon>
        <taxon>fabids</taxon>
        <taxon>Fabales</taxon>
        <taxon>Fabaceae</taxon>
        <taxon>Papilionoideae</taxon>
        <taxon>50 kb inversion clade</taxon>
        <taxon>NPAAA clade</taxon>
        <taxon>indigoferoid/millettioid clade</taxon>
        <taxon>Phaseoleae</taxon>
        <taxon>Mucuna</taxon>
    </lineage>
</organism>
<name>A0A371GV82_MUCPR</name>
<sequence length="132" mass="14749">MKCKLGTEKPKVTGGDRLDYQRTLVDLILNILTSRGGSSPSTVVIVVEDGVTESRPCLKPSRTISAEIISAQFLPRATRPIPRQYPNAEWDEFQGLEGSHSNSTRLLDFDLALWVEKPILTLDNLQEVKIEK</sequence>